<feature type="signal peptide" evidence="1">
    <location>
        <begin position="1"/>
        <end position="23"/>
    </location>
</feature>
<dbReference type="GeneID" id="63718567"/>
<organism evidence="2 3">
    <name type="scientific">Drechmeria coniospora</name>
    <name type="common">Nematophagous fungus</name>
    <name type="synonym">Meria coniospora</name>
    <dbReference type="NCBI Taxonomy" id="98403"/>
    <lineage>
        <taxon>Eukaryota</taxon>
        <taxon>Fungi</taxon>
        <taxon>Dikarya</taxon>
        <taxon>Ascomycota</taxon>
        <taxon>Pezizomycotina</taxon>
        <taxon>Sordariomycetes</taxon>
        <taxon>Hypocreomycetidae</taxon>
        <taxon>Hypocreales</taxon>
        <taxon>Ophiocordycipitaceae</taxon>
        <taxon>Drechmeria</taxon>
    </lineage>
</organism>
<evidence type="ECO:0008006" key="4">
    <source>
        <dbReference type="Google" id="ProtNLM"/>
    </source>
</evidence>
<accession>A0A151GA70</accession>
<keyword evidence="1" id="KW-0732">Signal</keyword>
<dbReference type="InParanoid" id="A0A151GA70"/>
<gene>
    <name evidence="2" type="ORF">DCS_05924</name>
</gene>
<sequence length="258" mass="28813">MLLSFLLALCFALGAFCAGATNAKAVQRFISDTKKSVTIDRKNPPYYDERVITEATCPFYLLSCTHTNFRFRHYLVNTTDVDIGYVAHQDELWDNMGTTQTTVISSRSTALLKSKTTGWTIGGKVSLAVPDIGGGMEMSSSYQETLMTSFTETLTTQITVPCDAGNECGIETWTFFATVKGLCIQTPIVECSQSMDICASDGKFGCSQWKKFYKRNCRNRSLKPCEVTFPLIDHTGKPIRRFVSTAKKLSDFKKKKRI</sequence>
<evidence type="ECO:0000313" key="3">
    <source>
        <dbReference type="Proteomes" id="UP000076580"/>
    </source>
</evidence>
<evidence type="ECO:0000313" key="2">
    <source>
        <dbReference type="EMBL" id="KYK53975.1"/>
    </source>
</evidence>
<dbReference type="Proteomes" id="UP000076580">
    <property type="component" value="Chromosome 03"/>
</dbReference>
<comment type="caution">
    <text evidence="2">The sequence shown here is derived from an EMBL/GenBank/DDBJ whole genome shotgun (WGS) entry which is preliminary data.</text>
</comment>
<feature type="chain" id="PRO_5007580361" description="Lipocalin" evidence="1">
    <location>
        <begin position="24"/>
        <end position="258"/>
    </location>
</feature>
<evidence type="ECO:0000256" key="1">
    <source>
        <dbReference type="SAM" id="SignalP"/>
    </source>
</evidence>
<dbReference type="AlphaFoldDB" id="A0A151GA70"/>
<keyword evidence="3" id="KW-1185">Reference proteome</keyword>
<dbReference type="EMBL" id="LAYC01000003">
    <property type="protein sequence ID" value="KYK53975.1"/>
    <property type="molecule type" value="Genomic_DNA"/>
</dbReference>
<protein>
    <recommendedName>
        <fullName evidence="4">Lipocalin</fullName>
    </recommendedName>
</protein>
<proteinExistence type="predicted"/>
<dbReference type="RefSeq" id="XP_040653327.1">
    <property type="nucleotide sequence ID" value="XM_040803223.1"/>
</dbReference>
<reference evidence="2 3" key="1">
    <citation type="journal article" date="2016" name="Sci. Rep.">
        <title>Insights into Adaptations to a Near-Obligate Nematode Endoparasitic Lifestyle from the Finished Genome of Drechmeria coniospora.</title>
        <authorList>
            <person name="Zhang L."/>
            <person name="Zhou Z."/>
            <person name="Guo Q."/>
            <person name="Fokkens L."/>
            <person name="Miskei M."/>
            <person name="Pocsi I."/>
            <person name="Zhang W."/>
            <person name="Chen M."/>
            <person name="Wang L."/>
            <person name="Sun Y."/>
            <person name="Donzelli B.G."/>
            <person name="Gibson D.M."/>
            <person name="Nelson D.R."/>
            <person name="Luo J.G."/>
            <person name="Rep M."/>
            <person name="Liu H."/>
            <person name="Yang S."/>
            <person name="Wang J."/>
            <person name="Krasnoff S.B."/>
            <person name="Xu Y."/>
            <person name="Molnar I."/>
            <person name="Lin M."/>
        </authorList>
    </citation>
    <scope>NUCLEOTIDE SEQUENCE [LARGE SCALE GENOMIC DNA]</scope>
    <source>
        <strain evidence="2 3">ARSEF 6962</strain>
    </source>
</reference>
<name>A0A151GA70_DRECN</name>